<dbReference type="AlphaFoldDB" id="A0A4Y8Q2F1"/>
<evidence type="ECO:0000313" key="3">
    <source>
        <dbReference type="Proteomes" id="UP000298246"/>
    </source>
</evidence>
<dbReference type="EMBL" id="MYFO01000013">
    <property type="protein sequence ID" value="TFE87484.1"/>
    <property type="molecule type" value="Genomic_DNA"/>
</dbReference>
<comment type="caution">
    <text evidence="2">The sequence shown here is derived from an EMBL/GenBank/DDBJ whole genome shotgun (WGS) entry which is preliminary data.</text>
</comment>
<proteinExistence type="predicted"/>
<dbReference type="RefSeq" id="WP_134752973.1">
    <property type="nucleotide sequence ID" value="NZ_MYFO02000010.1"/>
</dbReference>
<dbReference type="Pfam" id="PF12867">
    <property type="entry name" value="DinB_2"/>
    <property type="match status" value="1"/>
</dbReference>
<feature type="domain" description="DinB-like" evidence="1">
    <location>
        <begin position="32"/>
        <end position="163"/>
    </location>
</feature>
<evidence type="ECO:0000259" key="1">
    <source>
        <dbReference type="Pfam" id="PF12867"/>
    </source>
</evidence>
<dbReference type="OrthoDB" id="9793216at2"/>
<organism evidence="2 3">
    <name type="scientific">Paenibacillus athensensis</name>
    <dbReference type="NCBI Taxonomy" id="1967502"/>
    <lineage>
        <taxon>Bacteria</taxon>
        <taxon>Bacillati</taxon>
        <taxon>Bacillota</taxon>
        <taxon>Bacilli</taxon>
        <taxon>Bacillales</taxon>
        <taxon>Paenibacillaceae</taxon>
        <taxon>Paenibacillus</taxon>
    </lineage>
</organism>
<gene>
    <name evidence="2" type="ORF">B5M42_11675</name>
</gene>
<dbReference type="InterPro" id="IPR034660">
    <property type="entry name" value="DinB/YfiT-like"/>
</dbReference>
<dbReference type="SUPFAM" id="SSF109854">
    <property type="entry name" value="DinB/YfiT-like putative metalloenzymes"/>
    <property type="match status" value="1"/>
</dbReference>
<evidence type="ECO:0000313" key="2">
    <source>
        <dbReference type="EMBL" id="TFE87484.1"/>
    </source>
</evidence>
<protein>
    <recommendedName>
        <fullName evidence="1">DinB-like domain-containing protein</fullName>
    </recommendedName>
</protein>
<dbReference type="Proteomes" id="UP000298246">
    <property type="component" value="Unassembled WGS sequence"/>
</dbReference>
<dbReference type="InterPro" id="IPR024775">
    <property type="entry name" value="DinB-like"/>
</dbReference>
<name>A0A4Y8Q2F1_9BACL</name>
<sequence>MLQRPEQDEYVDYFAQYVGKVPEGALTDIMNRQMDELSAMLAGLSEEQANQGYASGKWTVKEVLGHMSDTERVMGYRLLRAARGDRTALPGFDQDVFVQNGAFAAQTAAELLADFRAVRRATLSLFATVSDEAWLRKGVVKDHDMSARALAYVIAGHALHHQLVLQTKYLSGE</sequence>
<dbReference type="Gene3D" id="1.20.120.450">
    <property type="entry name" value="dinb family like domain"/>
    <property type="match status" value="1"/>
</dbReference>
<keyword evidence="3" id="KW-1185">Reference proteome</keyword>
<reference evidence="2 3" key="1">
    <citation type="submission" date="2017-03" db="EMBL/GenBank/DDBJ databases">
        <title>Isolation of Levoglucosan Utilizing Bacteria.</title>
        <authorList>
            <person name="Arya A.S."/>
        </authorList>
    </citation>
    <scope>NUCLEOTIDE SEQUENCE [LARGE SCALE GENOMIC DNA]</scope>
    <source>
        <strain evidence="2 3">MEC069</strain>
    </source>
</reference>
<accession>A0A4Y8Q2F1</accession>